<proteinExistence type="predicted"/>
<feature type="compositionally biased region" description="Low complexity" evidence="1">
    <location>
        <begin position="266"/>
        <end position="280"/>
    </location>
</feature>
<dbReference type="AlphaFoldDB" id="A0A238BXV1"/>
<feature type="compositionally biased region" description="Basic residues" evidence="1">
    <location>
        <begin position="18"/>
        <end position="36"/>
    </location>
</feature>
<dbReference type="OrthoDB" id="6407164at2759"/>
<evidence type="ECO:0000313" key="2">
    <source>
        <dbReference type="EMBL" id="OZC10082.1"/>
    </source>
</evidence>
<feature type="compositionally biased region" description="Basic and acidic residues" evidence="1">
    <location>
        <begin position="68"/>
        <end position="98"/>
    </location>
</feature>
<accession>A0A238BXV1</accession>
<gene>
    <name evidence="2" type="ORF">X798_02931</name>
</gene>
<keyword evidence="3" id="KW-1185">Reference proteome</keyword>
<protein>
    <submittedName>
        <fullName evidence="2">Uncharacterized protein</fullName>
    </submittedName>
</protein>
<evidence type="ECO:0000256" key="1">
    <source>
        <dbReference type="SAM" id="MobiDB-lite"/>
    </source>
</evidence>
<sequence length="503" mass="56913">MSNGTLREKSELDGECTKRRRNRKTAPLKTYKKQKKTTSLSLDDVFGTYSTDDESTKHSRSSIVPSLFKEKNEEVDDKKLITKIDETQKSRNGKEKTGNIRRLSLKKERKKGELEESDEDESDAEGKKIIPWKTENKQFLEKSMEKKVAGKKRFSKSDEVGEATAVITAGIPEKKKQKAEKSLVEISMFQEGDQKQVKTKTPTMPEQKKKGRKPTTNGQFEKKLAKNQSCYSEEQHEEQKREAAEAEQKNEKLQGESQRQKVERAGSGSSDDVGKSDVTSLNDRSPETVIQTHKLSNTKSAWKRHLKVGNSEEMKRSRKELKSPNIDVSQMVSDSYEGLKTGDVATVKQEPLNKVFERFVYKQIFLIPETVAVNNWISYHFQSLNKNGANNMKDNASKPESKSDSLFDSTNIDFNLLQSVKVAVTSESTTIEMEHMKMDHVSKGCLTNASSHSMSNECCSPQNLSHDKSNQSKKCDLIEQKLVTDKRSIAADNVIVPKCPKKP</sequence>
<dbReference type="Proteomes" id="UP000242913">
    <property type="component" value="Unassembled WGS sequence"/>
</dbReference>
<organism evidence="2 3">
    <name type="scientific">Onchocerca flexuosa</name>
    <dbReference type="NCBI Taxonomy" id="387005"/>
    <lineage>
        <taxon>Eukaryota</taxon>
        <taxon>Metazoa</taxon>
        <taxon>Ecdysozoa</taxon>
        <taxon>Nematoda</taxon>
        <taxon>Chromadorea</taxon>
        <taxon>Rhabditida</taxon>
        <taxon>Spirurina</taxon>
        <taxon>Spiruromorpha</taxon>
        <taxon>Filarioidea</taxon>
        <taxon>Onchocercidae</taxon>
        <taxon>Onchocerca</taxon>
    </lineage>
</organism>
<reference evidence="2 3" key="1">
    <citation type="submission" date="2015-12" db="EMBL/GenBank/DDBJ databases">
        <title>Draft genome of the nematode, Onchocerca flexuosa.</title>
        <authorList>
            <person name="Mitreva M."/>
        </authorList>
    </citation>
    <scope>NUCLEOTIDE SEQUENCE [LARGE SCALE GENOMIC DNA]</scope>
    <source>
        <strain evidence="2">Red Deer</strain>
    </source>
</reference>
<evidence type="ECO:0000313" key="3">
    <source>
        <dbReference type="Proteomes" id="UP000242913"/>
    </source>
</evidence>
<feature type="region of interest" description="Disordered" evidence="1">
    <location>
        <begin position="173"/>
        <end position="322"/>
    </location>
</feature>
<dbReference type="EMBL" id="KZ269989">
    <property type="protein sequence ID" value="OZC10082.1"/>
    <property type="molecule type" value="Genomic_DNA"/>
</dbReference>
<name>A0A238BXV1_9BILA</name>
<feature type="region of interest" description="Disordered" evidence="1">
    <location>
        <begin position="1"/>
        <end position="130"/>
    </location>
</feature>
<feature type="compositionally biased region" description="Basic and acidic residues" evidence="1">
    <location>
        <begin position="233"/>
        <end position="264"/>
    </location>
</feature>
<feature type="compositionally biased region" description="Basic and acidic residues" evidence="1">
    <location>
        <begin position="1"/>
        <end position="17"/>
    </location>
</feature>
<feature type="compositionally biased region" description="Polar residues" evidence="1">
    <location>
        <begin position="288"/>
        <end position="300"/>
    </location>
</feature>